<feature type="compositionally biased region" description="Basic and acidic residues" evidence="1">
    <location>
        <begin position="1160"/>
        <end position="1180"/>
    </location>
</feature>
<feature type="compositionally biased region" description="Low complexity" evidence="1">
    <location>
        <begin position="832"/>
        <end position="843"/>
    </location>
</feature>
<feature type="compositionally biased region" description="Polar residues" evidence="1">
    <location>
        <begin position="1244"/>
        <end position="1253"/>
    </location>
</feature>
<feature type="compositionally biased region" description="Basic and acidic residues" evidence="1">
    <location>
        <begin position="1115"/>
        <end position="1133"/>
    </location>
</feature>
<evidence type="ECO:0000256" key="1">
    <source>
        <dbReference type="SAM" id="MobiDB-lite"/>
    </source>
</evidence>
<feature type="region of interest" description="Disordered" evidence="1">
    <location>
        <begin position="1005"/>
        <end position="1294"/>
    </location>
</feature>
<feature type="compositionally biased region" description="Low complexity" evidence="1">
    <location>
        <begin position="953"/>
        <end position="968"/>
    </location>
</feature>
<feature type="compositionally biased region" description="Polar residues" evidence="1">
    <location>
        <begin position="35"/>
        <end position="49"/>
    </location>
</feature>
<comment type="caution">
    <text evidence="2">The sequence shown here is derived from an EMBL/GenBank/DDBJ whole genome shotgun (WGS) entry which is preliminary data.</text>
</comment>
<name>A0ABR1YBB9_9PEZI</name>
<feature type="compositionally biased region" description="Low complexity" evidence="1">
    <location>
        <begin position="563"/>
        <end position="572"/>
    </location>
</feature>
<feature type="compositionally biased region" description="Polar residues" evidence="1">
    <location>
        <begin position="1190"/>
        <end position="1202"/>
    </location>
</feature>
<accession>A0ABR1YBB9</accession>
<dbReference type="EMBL" id="JBBWRZ010000013">
    <property type="protein sequence ID" value="KAK8223975.1"/>
    <property type="molecule type" value="Genomic_DNA"/>
</dbReference>
<feature type="compositionally biased region" description="Pro residues" evidence="1">
    <location>
        <begin position="59"/>
        <end position="75"/>
    </location>
</feature>
<reference evidence="2 3" key="1">
    <citation type="submission" date="2024-04" db="EMBL/GenBank/DDBJ databases">
        <title>Phyllosticta paracitricarpa is synonymous to the EU quarantine fungus P. citricarpa based on phylogenomic analyses.</title>
        <authorList>
            <consortium name="Lawrence Berkeley National Laboratory"/>
            <person name="Van Ingen-Buijs V.A."/>
            <person name="Van Westerhoven A.C."/>
            <person name="Haridas S."/>
            <person name="Skiadas P."/>
            <person name="Martin F."/>
            <person name="Groenewald J.Z."/>
            <person name="Crous P.W."/>
            <person name="Seidl M.F."/>
        </authorList>
    </citation>
    <scope>NUCLEOTIDE SEQUENCE [LARGE SCALE GENOMIC DNA]</scope>
    <source>
        <strain evidence="2 3">CBS 123374</strain>
    </source>
</reference>
<feature type="compositionally biased region" description="Basic and acidic residues" evidence="1">
    <location>
        <begin position="1063"/>
        <end position="1093"/>
    </location>
</feature>
<proteinExistence type="predicted"/>
<sequence>MQLRAPNSRRRPNRLLEELEDSDGFNPRARAYSPGESSNPNTRSSSQPVQLMDRRLRPAFPPPTKPFNPNLPPAAFPSLPLVGPGSNPSAASQQQGGHASKNVQRQDSAAPQKRRVVVLRYRKRLEEDTMDPDEMSLYQLVIRDTNILNYVRKTGPTGLSRSPAEVGFDPNPTELTFDPIAIQQNKALECNQPLNNPDASLQILFEDLHQLMRATMIVNVLSESIEMMHGHDIFWSLRMVLMTTREVIYRDLNYVVDIVLEDKYPNILGSLQPQMRHAEAFLKQRRQPIRFLYSFKLGTIMKILQTSNAQFTVLPHRPIRCAGTFVAPCPEGWEPLPPEEFPLGVIRDAPVEDLRDAVVKNSTYNTIADYSQTPVDRLPSPFLRKRYPPKEPVDDTHKTLEKIASRDVAADMVTGSMNTDSMDVDAAKEGNATAASTNQNDDSNAMDICEAGAETGATDEMERNSMNPVNRETVAVDPADDLTFMFDETLDIFVDMPSPILRGVELSTQPGAAPMSSWKDREFSGYNEVDNYVYGIFYEEEQTEFYPGVRTSQSATDTQQGPAATNNSSQANTAKAPEIITAPIDFTEVFLVTDQAAMYKRNWVLNHLLGLGEEIREATLKNKPEQRGGEDVSIGIERSDPVIESCTPQRCPDPALLLDRSTPEQVELPNTATPMRERQASDGYFPRSFRSLPPRSALPRRSLSLQELENLKASILPAEPQTSPATILAAPDSSPGILLPCPPPRPLQHGTVARSGRGRPRKKATVAKTPKRVQIQEPPDSAATIPMIDSSPGIILPRNYQPQPRSQNRRGEHKGSPVRLGTKQKQSSVMCSSSSTTSSYTESETPEPPVLKSRSFLHERGSGPPLGSFRPRSNVPEATPTTNTTLVVSNKGRNLGYASVLTRRTSHPRPNNRNSMGLNLDAASLRSSNATLPISSPAFSNIRLPDRAVFDQAPRSAPLPSSSSWNAPHGGDARGHRSSYSPMAPSFAANSSNVNSMHPIIQHHAANASGPPYSMNPVHDSTSRSRAPGQNKTGAKIVNVDGRHRGGGRHISIGEHMNMLREQAMERNRPDSRQESGEEEHGGHKDAVDDGKRSPSIRSVSTISTAGSSGDEEFERQKRIDEEAKERQRKLFAEEIEGQQPLVARAPPSSASPPSQDVGMEIHGKQDAGANRHDSPHDSDQSVGKEISKGLQQNQTPVQHTSLPFPPWSANPHPAAAAPTAATPSPNRPRSRSRISINAAGQFEVNSPFTHSALSPHRPPRPPGDENTPGIRAPPRKRKWSMLSHDGGEEDGRD</sequence>
<feature type="region of interest" description="Disordered" evidence="1">
    <location>
        <begin position="549"/>
        <end position="572"/>
    </location>
</feature>
<evidence type="ECO:0000313" key="3">
    <source>
        <dbReference type="Proteomes" id="UP001492380"/>
    </source>
</evidence>
<dbReference type="Proteomes" id="UP001492380">
    <property type="component" value="Unassembled WGS sequence"/>
</dbReference>
<feature type="compositionally biased region" description="Polar residues" evidence="1">
    <location>
        <begin position="550"/>
        <end position="562"/>
    </location>
</feature>
<keyword evidence="3" id="KW-1185">Reference proteome</keyword>
<feature type="compositionally biased region" description="Polar residues" evidence="1">
    <location>
        <begin position="1096"/>
        <end position="1108"/>
    </location>
</feature>
<gene>
    <name evidence="2" type="ORF">HDK90DRAFT_544544</name>
</gene>
<feature type="region of interest" description="Disordered" evidence="1">
    <location>
        <begin position="953"/>
        <end position="984"/>
    </location>
</feature>
<feature type="compositionally biased region" description="Polar residues" evidence="1">
    <location>
        <begin position="86"/>
        <end position="109"/>
    </location>
</feature>
<feature type="compositionally biased region" description="Basic residues" evidence="1">
    <location>
        <begin position="756"/>
        <end position="771"/>
    </location>
</feature>
<protein>
    <submittedName>
        <fullName evidence="2">Uncharacterized protein</fullName>
    </submittedName>
</protein>
<feature type="region of interest" description="Disordered" evidence="1">
    <location>
        <begin position="1"/>
        <end position="114"/>
    </location>
</feature>
<evidence type="ECO:0000313" key="2">
    <source>
        <dbReference type="EMBL" id="KAK8223975.1"/>
    </source>
</evidence>
<feature type="compositionally biased region" description="Polar residues" evidence="1">
    <location>
        <begin position="1024"/>
        <end position="1033"/>
    </location>
</feature>
<feature type="compositionally biased region" description="Low complexity" evidence="1">
    <location>
        <begin position="1146"/>
        <end position="1155"/>
    </location>
</feature>
<organism evidence="2 3">
    <name type="scientific">Phyllosticta capitalensis</name>
    <dbReference type="NCBI Taxonomy" id="121624"/>
    <lineage>
        <taxon>Eukaryota</taxon>
        <taxon>Fungi</taxon>
        <taxon>Dikarya</taxon>
        <taxon>Ascomycota</taxon>
        <taxon>Pezizomycotina</taxon>
        <taxon>Dothideomycetes</taxon>
        <taxon>Dothideomycetes incertae sedis</taxon>
        <taxon>Botryosphaeriales</taxon>
        <taxon>Phyllostictaceae</taxon>
        <taxon>Phyllosticta</taxon>
    </lineage>
</organism>
<feature type="compositionally biased region" description="Low complexity" evidence="1">
    <location>
        <begin position="1210"/>
        <end position="1225"/>
    </location>
</feature>
<feature type="region of interest" description="Disordered" evidence="1">
    <location>
        <begin position="744"/>
        <end position="883"/>
    </location>
</feature>